<evidence type="ECO:0000313" key="1">
    <source>
        <dbReference type="EMBL" id="JAU50794.1"/>
    </source>
</evidence>
<gene>
    <name evidence="1" type="ORF">LC_TR9115_c0_g1_i1_g.32769</name>
</gene>
<protein>
    <submittedName>
        <fullName evidence="1">Uncharacterized protein</fullName>
    </submittedName>
</protein>
<reference evidence="1" key="1">
    <citation type="submission" date="2016-07" db="EMBL/GenBank/DDBJ databases">
        <title>De novo transcriptome assembly of four accessions of the metal hyperaccumulator plant Noccaea caerulescens.</title>
        <authorList>
            <person name="Blande D."/>
            <person name="Halimaa P."/>
            <person name="Tervahauta A.I."/>
            <person name="Aarts M.G."/>
            <person name="Karenlampi S.O."/>
        </authorList>
    </citation>
    <scope>NUCLEOTIDE SEQUENCE</scope>
</reference>
<sequence length="121" mass="13789">MVFELVNSHLKLVRATNSSHCVEIYPKHKSCQASRYNRVLAFWEKETQIWKSSHCFNVFKPGPVVLKESSAENCVQCSKTLRLVATCQSIETLNTKIACKDVRSENERIDAERKQAVLSST</sequence>
<organism evidence="1">
    <name type="scientific">Noccaea caerulescens</name>
    <name type="common">Alpine penny-cress</name>
    <name type="synonym">Thlaspi caerulescens</name>
    <dbReference type="NCBI Taxonomy" id="107243"/>
    <lineage>
        <taxon>Eukaryota</taxon>
        <taxon>Viridiplantae</taxon>
        <taxon>Streptophyta</taxon>
        <taxon>Embryophyta</taxon>
        <taxon>Tracheophyta</taxon>
        <taxon>Spermatophyta</taxon>
        <taxon>Magnoliopsida</taxon>
        <taxon>eudicotyledons</taxon>
        <taxon>Gunneridae</taxon>
        <taxon>Pentapetalae</taxon>
        <taxon>rosids</taxon>
        <taxon>malvids</taxon>
        <taxon>Brassicales</taxon>
        <taxon>Brassicaceae</taxon>
        <taxon>Coluteocarpeae</taxon>
        <taxon>Noccaea</taxon>
    </lineage>
</organism>
<dbReference type="AlphaFoldDB" id="A0A1J3G3G5"/>
<dbReference type="EMBL" id="GEVK01002038">
    <property type="protein sequence ID" value="JAU50794.1"/>
    <property type="molecule type" value="Transcribed_RNA"/>
</dbReference>
<proteinExistence type="predicted"/>
<accession>A0A1J3G3G5</accession>
<name>A0A1J3G3G5_NOCCA</name>